<feature type="region of interest" description="Disordered" evidence="5">
    <location>
        <begin position="688"/>
        <end position="723"/>
    </location>
</feature>
<accession>A0AAW0GMU0</accession>
<keyword evidence="1" id="KW-0677">Repeat</keyword>
<reference evidence="6 7" key="1">
    <citation type="submission" date="2022-09" db="EMBL/GenBank/DDBJ databases">
        <authorList>
            <person name="Palmer J.M."/>
        </authorList>
    </citation>
    <scope>NUCLEOTIDE SEQUENCE [LARGE SCALE GENOMIC DNA]</scope>
    <source>
        <strain evidence="6 7">DSM 7382</strain>
    </source>
</reference>
<feature type="region of interest" description="Disordered" evidence="5">
    <location>
        <begin position="894"/>
        <end position="918"/>
    </location>
</feature>
<dbReference type="PANTHER" id="PTHR24161:SF89">
    <property type="entry name" value="ANKYRIN REPEAT PROTEIN"/>
    <property type="match status" value="1"/>
</dbReference>
<comment type="caution">
    <text evidence="6">The sequence shown here is derived from an EMBL/GenBank/DDBJ whole genome shotgun (WGS) entry which is preliminary data.</text>
</comment>
<feature type="compositionally biased region" description="Pro residues" evidence="5">
    <location>
        <begin position="765"/>
        <end position="777"/>
    </location>
</feature>
<keyword evidence="7" id="KW-1185">Reference proteome</keyword>
<dbReference type="Pfam" id="PF12796">
    <property type="entry name" value="Ank_2"/>
    <property type="match status" value="1"/>
</dbReference>
<gene>
    <name evidence="6" type="ORF">QCA50_005942</name>
</gene>
<evidence type="ECO:0000313" key="6">
    <source>
        <dbReference type="EMBL" id="KAK7690841.1"/>
    </source>
</evidence>
<dbReference type="AlphaFoldDB" id="A0AAW0GMU0"/>
<feature type="repeat" description="ANK" evidence="3">
    <location>
        <begin position="151"/>
        <end position="183"/>
    </location>
</feature>
<evidence type="ECO:0000313" key="7">
    <source>
        <dbReference type="Proteomes" id="UP001385951"/>
    </source>
</evidence>
<keyword evidence="2 3" id="KW-0040">ANK repeat</keyword>
<keyword evidence="4" id="KW-0175">Coiled coil</keyword>
<proteinExistence type="predicted"/>
<feature type="coiled-coil region" evidence="4">
    <location>
        <begin position="539"/>
        <end position="566"/>
    </location>
</feature>
<dbReference type="SUPFAM" id="SSF48403">
    <property type="entry name" value="Ankyrin repeat"/>
    <property type="match status" value="1"/>
</dbReference>
<feature type="compositionally biased region" description="Low complexity" evidence="5">
    <location>
        <begin position="1"/>
        <end position="14"/>
    </location>
</feature>
<organism evidence="6 7">
    <name type="scientific">Cerrena zonata</name>
    <dbReference type="NCBI Taxonomy" id="2478898"/>
    <lineage>
        <taxon>Eukaryota</taxon>
        <taxon>Fungi</taxon>
        <taxon>Dikarya</taxon>
        <taxon>Basidiomycota</taxon>
        <taxon>Agaricomycotina</taxon>
        <taxon>Agaricomycetes</taxon>
        <taxon>Polyporales</taxon>
        <taxon>Cerrenaceae</taxon>
        <taxon>Cerrena</taxon>
    </lineage>
</organism>
<sequence>MTATTTDSSSFSTSPHHVDRGGLLSSPVSSQLLEAAACANEKGVLRALLEGADINACDTEGRTILGYVIGGERWEDVDASDASYMLPKRIQILQTLLEHPEISLHTLNAPQSALRGVTPLGLAAWLNVPDMVRLLLEVCPGIVSVDGMDSLGATPLMYAARDGSIEVVEQLLSHGARPDYRDIAYRTSIQHALRHPEVLYLCENALRIHRAKEQIVDPYKRALSDMPSIDEHFAEMSYPHRHPLLSHTSIQEINQTTDSIIHAISCSDVQKLYHLLISSHLSTASSSTDSHSLPSSLVNHPDSHGWSPIHYCVSSPTPSKAILDILYRAGADMSLYTTSGHGTPLHCLAHKGRASTPASIQTFIRHLVFDLRAPLAAKDQNKDTCIHVAAERGDSIEILSALLACDTTGVVREMRNSRGLSALEVAKPEFRIAFGVADEERCGSSASTRTVKPSTTSTRSDSSLASLVAANLRRQYMAERTGHSVDRSEGRPDIPNMAQRILDTLRQSSQALEEDLESVDIHLVDSLLRTTSEIGEELVIQFQSRVNEVTDDLQNARQKFELVEDLLEEATHWVEDSCGERFVEIERAWDSPDSIRRRTTDSGDSGTTAVSSVVSELGSMLSVEKVDVAISAYPESSPAIMVQIASSNPPALRNLAIVTSELADPDRLGPLHEESGLLKIMSPLFGPSKKKSKTSLKSKSYDDLRSPSTVSLPQEKESSGKSRFKKWIKKKLMPDVPPPPPALTVIHDVDEESCPVGREVKKSTPSPPPSRPLPKTPEPVLAKRQEALDAAHRIINTSSKDLLRIDHCITSADQYISRANRSITRVERIITRCIAQRETALERASLIQQMNEMQQALEEVVSVSSSGDIPFPEVPTEFLPVTIPTSVRNSQLVFPRPPHSPPLSTKSSVSSLTSTLNESEDDDIRALRRLVTRKIEERTDAAIEEVEKAMDWLRVVKDIVQSLRKRT</sequence>
<evidence type="ECO:0000256" key="3">
    <source>
        <dbReference type="PROSITE-ProRule" id="PRU00023"/>
    </source>
</evidence>
<dbReference type="InterPro" id="IPR036770">
    <property type="entry name" value="Ankyrin_rpt-contain_sf"/>
</dbReference>
<evidence type="ECO:0000256" key="1">
    <source>
        <dbReference type="ARBA" id="ARBA00022737"/>
    </source>
</evidence>
<feature type="region of interest" description="Disordered" evidence="5">
    <location>
        <begin position="755"/>
        <end position="779"/>
    </location>
</feature>
<feature type="compositionally biased region" description="Low complexity" evidence="5">
    <location>
        <begin position="902"/>
        <end position="916"/>
    </location>
</feature>
<dbReference type="SMART" id="SM00248">
    <property type="entry name" value="ANK"/>
    <property type="match status" value="4"/>
</dbReference>
<name>A0AAW0GMU0_9APHY</name>
<dbReference type="PANTHER" id="PTHR24161">
    <property type="entry name" value="ANK_REP_REGION DOMAIN-CONTAINING PROTEIN-RELATED"/>
    <property type="match status" value="1"/>
</dbReference>
<evidence type="ECO:0008006" key="8">
    <source>
        <dbReference type="Google" id="ProtNLM"/>
    </source>
</evidence>
<dbReference type="Gene3D" id="1.25.40.20">
    <property type="entry name" value="Ankyrin repeat-containing domain"/>
    <property type="match status" value="2"/>
</dbReference>
<feature type="repeat" description="ANK" evidence="3">
    <location>
        <begin position="304"/>
        <end position="338"/>
    </location>
</feature>
<evidence type="ECO:0000256" key="5">
    <source>
        <dbReference type="SAM" id="MobiDB-lite"/>
    </source>
</evidence>
<dbReference type="PROSITE" id="PS50297">
    <property type="entry name" value="ANK_REP_REGION"/>
    <property type="match status" value="1"/>
</dbReference>
<dbReference type="Proteomes" id="UP001385951">
    <property type="component" value="Unassembled WGS sequence"/>
</dbReference>
<feature type="region of interest" description="Disordered" evidence="5">
    <location>
        <begin position="1"/>
        <end position="20"/>
    </location>
</feature>
<protein>
    <recommendedName>
        <fullName evidence="8">Ankyrin</fullName>
    </recommendedName>
</protein>
<dbReference type="PROSITE" id="PS50088">
    <property type="entry name" value="ANK_REPEAT"/>
    <property type="match status" value="2"/>
</dbReference>
<evidence type="ECO:0000256" key="4">
    <source>
        <dbReference type="SAM" id="Coils"/>
    </source>
</evidence>
<evidence type="ECO:0000256" key="2">
    <source>
        <dbReference type="ARBA" id="ARBA00023043"/>
    </source>
</evidence>
<dbReference type="EMBL" id="JASBNA010000006">
    <property type="protein sequence ID" value="KAK7690841.1"/>
    <property type="molecule type" value="Genomic_DNA"/>
</dbReference>
<dbReference type="InterPro" id="IPR002110">
    <property type="entry name" value="Ankyrin_rpt"/>
</dbReference>